<dbReference type="Proteomes" id="UP000027265">
    <property type="component" value="Unassembled WGS sequence"/>
</dbReference>
<proteinExistence type="predicted"/>
<protein>
    <recommendedName>
        <fullName evidence="3">C2 domain-containing protein</fullName>
    </recommendedName>
</protein>
<dbReference type="AlphaFoldDB" id="A0A067PIY6"/>
<reference evidence="2" key="1">
    <citation type="journal article" date="2014" name="Proc. Natl. Acad. Sci. U.S.A.">
        <title>Extensive sampling of basidiomycete genomes demonstrates inadequacy of the white-rot/brown-rot paradigm for wood decay fungi.</title>
        <authorList>
            <person name="Riley R."/>
            <person name="Salamov A.A."/>
            <person name="Brown D.W."/>
            <person name="Nagy L.G."/>
            <person name="Floudas D."/>
            <person name="Held B.W."/>
            <person name="Levasseur A."/>
            <person name="Lombard V."/>
            <person name="Morin E."/>
            <person name="Otillar R."/>
            <person name="Lindquist E.A."/>
            <person name="Sun H."/>
            <person name="LaButti K.M."/>
            <person name="Schmutz J."/>
            <person name="Jabbour D."/>
            <person name="Luo H."/>
            <person name="Baker S.E."/>
            <person name="Pisabarro A.G."/>
            <person name="Walton J.D."/>
            <person name="Blanchette R.A."/>
            <person name="Henrissat B."/>
            <person name="Martin F."/>
            <person name="Cullen D."/>
            <person name="Hibbett D.S."/>
            <person name="Grigoriev I.V."/>
        </authorList>
    </citation>
    <scope>NUCLEOTIDE SEQUENCE [LARGE SCALE GENOMIC DNA]</scope>
    <source>
        <strain evidence="2">MUCL 33604</strain>
    </source>
</reference>
<accession>A0A067PIY6</accession>
<gene>
    <name evidence="1" type="ORF">JAAARDRAFT_39126</name>
</gene>
<evidence type="ECO:0000313" key="1">
    <source>
        <dbReference type="EMBL" id="KDQ53810.1"/>
    </source>
</evidence>
<dbReference type="HOGENOM" id="CLU_2250541_0_0_1"/>
<keyword evidence="2" id="KW-1185">Reference proteome</keyword>
<evidence type="ECO:0000313" key="2">
    <source>
        <dbReference type="Proteomes" id="UP000027265"/>
    </source>
</evidence>
<evidence type="ECO:0008006" key="3">
    <source>
        <dbReference type="Google" id="ProtNLM"/>
    </source>
</evidence>
<sequence>MNQTTTEPNLDQPVWQRPADENGTITLVLTILGAQDLHKHRKQVPNCFVRVSGGSGEALTTRRVKGANPHDVRVDDSSRFLLIMLQDHLYLIHVAHRFLNLIAP</sequence>
<dbReference type="InParanoid" id="A0A067PIY6"/>
<organism evidence="1 2">
    <name type="scientific">Jaapia argillacea MUCL 33604</name>
    <dbReference type="NCBI Taxonomy" id="933084"/>
    <lineage>
        <taxon>Eukaryota</taxon>
        <taxon>Fungi</taxon>
        <taxon>Dikarya</taxon>
        <taxon>Basidiomycota</taxon>
        <taxon>Agaricomycotina</taxon>
        <taxon>Agaricomycetes</taxon>
        <taxon>Agaricomycetidae</taxon>
        <taxon>Jaapiales</taxon>
        <taxon>Jaapiaceae</taxon>
        <taxon>Jaapia</taxon>
    </lineage>
</organism>
<name>A0A067PIY6_9AGAM</name>
<dbReference type="EMBL" id="KL197732">
    <property type="protein sequence ID" value="KDQ53810.1"/>
    <property type="molecule type" value="Genomic_DNA"/>
</dbReference>